<protein>
    <recommendedName>
        <fullName evidence="5">Aminopeptidase N</fullName>
        <ecNumber evidence="4">3.4.11.2</ecNumber>
    </recommendedName>
</protein>
<evidence type="ECO:0000256" key="7">
    <source>
        <dbReference type="ARBA" id="ARBA00022670"/>
    </source>
</evidence>
<keyword evidence="10" id="KW-0862">Zinc</keyword>
<proteinExistence type="inferred from homology"/>
<feature type="domain" description="Peptidase M1 membrane alanine aminopeptidase" evidence="12">
    <location>
        <begin position="257"/>
        <end position="442"/>
    </location>
</feature>
<dbReference type="InterPro" id="IPR042097">
    <property type="entry name" value="Aminopeptidase_N-like_N_sf"/>
</dbReference>
<reference evidence="14" key="2">
    <citation type="submission" date="2020-09" db="EMBL/GenBank/DDBJ databases">
        <authorList>
            <person name="Sun Q."/>
            <person name="Zhou Y."/>
        </authorList>
    </citation>
    <scope>NUCLEOTIDE SEQUENCE</scope>
    <source>
        <strain evidence="14">CGMCC 1.15448</strain>
    </source>
</reference>
<comment type="cofactor">
    <cofactor evidence="2">
        <name>Zn(2+)</name>
        <dbReference type="ChEBI" id="CHEBI:29105"/>
    </cofactor>
</comment>
<reference evidence="14" key="1">
    <citation type="journal article" date="2014" name="Int. J. Syst. Evol. Microbiol.">
        <title>Complete genome sequence of Corynebacterium casei LMG S-19264T (=DSM 44701T), isolated from a smear-ripened cheese.</title>
        <authorList>
            <consortium name="US DOE Joint Genome Institute (JGI-PGF)"/>
            <person name="Walter F."/>
            <person name="Albersmeier A."/>
            <person name="Kalinowski J."/>
            <person name="Ruckert C."/>
        </authorList>
    </citation>
    <scope>NUCLEOTIDE SEQUENCE</scope>
    <source>
        <strain evidence="14">CGMCC 1.15448</strain>
    </source>
</reference>
<dbReference type="GO" id="GO:0042277">
    <property type="term" value="F:peptide binding"/>
    <property type="evidence" value="ECO:0007669"/>
    <property type="project" value="TreeGrafter"/>
</dbReference>
<dbReference type="InterPro" id="IPR001930">
    <property type="entry name" value="Peptidase_M1"/>
</dbReference>
<dbReference type="PRINTS" id="PR00756">
    <property type="entry name" value="ALADIPTASE"/>
</dbReference>
<evidence type="ECO:0000259" key="12">
    <source>
        <dbReference type="Pfam" id="PF01433"/>
    </source>
</evidence>
<evidence type="ECO:0000259" key="13">
    <source>
        <dbReference type="Pfam" id="PF17900"/>
    </source>
</evidence>
<keyword evidence="9" id="KW-0378">Hydrolase</keyword>
<dbReference type="Proteomes" id="UP000607559">
    <property type="component" value="Unassembled WGS sequence"/>
</dbReference>
<evidence type="ECO:0000256" key="10">
    <source>
        <dbReference type="ARBA" id="ARBA00022833"/>
    </source>
</evidence>
<dbReference type="InterPro" id="IPR014782">
    <property type="entry name" value="Peptidase_M1_dom"/>
</dbReference>
<dbReference type="Gene3D" id="1.10.390.10">
    <property type="entry name" value="Neutral Protease Domain 2"/>
    <property type="match status" value="1"/>
</dbReference>
<evidence type="ECO:0000256" key="2">
    <source>
        <dbReference type="ARBA" id="ARBA00001947"/>
    </source>
</evidence>
<dbReference type="PANTHER" id="PTHR11533">
    <property type="entry name" value="PROTEASE M1 ZINC METALLOPROTEASE"/>
    <property type="match status" value="1"/>
</dbReference>
<dbReference type="GO" id="GO:0005737">
    <property type="term" value="C:cytoplasm"/>
    <property type="evidence" value="ECO:0007669"/>
    <property type="project" value="TreeGrafter"/>
</dbReference>
<accession>A0A8J2UHK2</accession>
<dbReference type="GO" id="GO:0016020">
    <property type="term" value="C:membrane"/>
    <property type="evidence" value="ECO:0007669"/>
    <property type="project" value="TreeGrafter"/>
</dbReference>
<dbReference type="EMBL" id="BMJC01000005">
    <property type="protein sequence ID" value="GGB17184.1"/>
    <property type="molecule type" value="Genomic_DNA"/>
</dbReference>
<evidence type="ECO:0000313" key="15">
    <source>
        <dbReference type="Proteomes" id="UP000607559"/>
    </source>
</evidence>
<dbReference type="GO" id="GO:0043171">
    <property type="term" value="P:peptide catabolic process"/>
    <property type="evidence" value="ECO:0007669"/>
    <property type="project" value="TreeGrafter"/>
</dbReference>
<dbReference type="InterPro" id="IPR050344">
    <property type="entry name" value="Peptidase_M1_aminopeptidases"/>
</dbReference>
<dbReference type="AlphaFoldDB" id="A0A8J2UHK2"/>
<dbReference type="InterPro" id="IPR027268">
    <property type="entry name" value="Peptidase_M4/M1_CTD_sf"/>
</dbReference>
<dbReference type="SUPFAM" id="SSF63737">
    <property type="entry name" value="Leukotriene A4 hydrolase N-terminal domain"/>
    <property type="match status" value="1"/>
</dbReference>
<dbReference type="InterPro" id="IPR045357">
    <property type="entry name" value="Aminopeptidase_N-like_N"/>
</dbReference>
<evidence type="ECO:0000256" key="9">
    <source>
        <dbReference type="ARBA" id="ARBA00022801"/>
    </source>
</evidence>
<comment type="caution">
    <text evidence="14">The sequence shown here is derived from an EMBL/GenBank/DDBJ whole genome shotgun (WGS) entry which is preliminary data.</text>
</comment>
<dbReference type="Pfam" id="PF01433">
    <property type="entry name" value="Peptidase_M1"/>
    <property type="match status" value="1"/>
</dbReference>
<comment type="similarity">
    <text evidence="3">Belongs to the peptidase M1 family.</text>
</comment>
<dbReference type="PANTHER" id="PTHR11533:SF174">
    <property type="entry name" value="PUROMYCIN-SENSITIVE AMINOPEPTIDASE-RELATED"/>
    <property type="match status" value="1"/>
</dbReference>
<dbReference type="Pfam" id="PF17900">
    <property type="entry name" value="Peptidase_M1_N"/>
    <property type="match status" value="1"/>
</dbReference>
<dbReference type="GO" id="GO:0070006">
    <property type="term" value="F:metalloaminopeptidase activity"/>
    <property type="evidence" value="ECO:0007669"/>
    <property type="project" value="TreeGrafter"/>
</dbReference>
<dbReference type="EC" id="3.4.11.2" evidence="4"/>
<keyword evidence="11" id="KW-0482">Metalloprotease</keyword>
<keyword evidence="6" id="KW-0031">Aminopeptidase</keyword>
<evidence type="ECO:0000256" key="1">
    <source>
        <dbReference type="ARBA" id="ARBA00000098"/>
    </source>
</evidence>
<dbReference type="GO" id="GO:0016285">
    <property type="term" value="F:alanyl aminopeptidase activity"/>
    <property type="evidence" value="ECO:0007669"/>
    <property type="project" value="UniProtKB-EC"/>
</dbReference>
<name>A0A8J2UHK2_9BACT</name>
<evidence type="ECO:0000256" key="6">
    <source>
        <dbReference type="ARBA" id="ARBA00022438"/>
    </source>
</evidence>
<keyword evidence="8" id="KW-0479">Metal-binding</keyword>
<organism evidence="14 15">
    <name type="scientific">Puia dinghuensis</name>
    <dbReference type="NCBI Taxonomy" id="1792502"/>
    <lineage>
        <taxon>Bacteria</taxon>
        <taxon>Pseudomonadati</taxon>
        <taxon>Bacteroidota</taxon>
        <taxon>Chitinophagia</taxon>
        <taxon>Chitinophagales</taxon>
        <taxon>Chitinophagaceae</taxon>
        <taxon>Puia</taxon>
    </lineage>
</organism>
<evidence type="ECO:0000256" key="3">
    <source>
        <dbReference type="ARBA" id="ARBA00010136"/>
    </source>
</evidence>
<evidence type="ECO:0000313" key="14">
    <source>
        <dbReference type="EMBL" id="GGB17184.1"/>
    </source>
</evidence>
<feature type="domain" description="Aminopeptidase N-like N-terminal" evidence="13">
    <location>
        <begin position="32"/>
        <end position="202"/>
    </location>
</feature>
<dbReference type="RefSeq" id="WP_188936299.1">
    <property type="nucleotide sequence ID" value="NZ_BMJC01000005.1"/>
</dbReference>
<sequence length="528" mass="59789">MRRHFIRLTLVFLLVLPCWLYAQPYNPAIDVQHYEFSLTLSDSTNNIHGEAAITLTFRENIPEFALDLTRRNSEGKGMTVTTIKEGNTPIRFTQQSEQLIIHTPGAPGGQHTYKIKYEGIPADGLIISLNKFGSRGFFGDNWPNRAHNWLPCVDHPSDKATVSFNITAPDHYTVVANGELAGEQPLPGHRKLTRWKESQPLSPKVMVIGVADFAVDHPGDAMGVPVWNYVYKENKDRGFHSYAYALEILPFYISHIGPYPFEKCGNVQSKTRFGGLENASAIFYYEGSVGASDIESLMAHEIAHQWFGDAATETQWKHLWLSEGFATYMTLCYLENKYGADTLKSSLRLDRQKVIDFEDQRLTPIVDTTVKSDYMQLLNPNNYEKGGWVLHMLRRTIGDSAFWKGISTYYATYRNTNASSADFEQVMESVSGRDLHGFFHQWLETPGHPRLTIAWKYDAGKKAVIIDVTQQGGYLFTFPLEYSLDGVLQHIDIHDKTTHVEIPFPEKPASLIPDPNTNLLATFEVIHS</sequence>
<evidence type="ECO:0000256" key="11">
    <source>
        <dbReference type="ARBA" id="ARBA00023049"/>
    </source>
</evidence>
<dbReference type="GO" id="GO:0006508">
    <property type="term" value="P:proteolysis"/>
    <property type="evidence" value="ECO:0007669"/>
    <property type="project" value="UniProtKB-KW"/>
</dbReference>
<dbReference type="GO" id="GO:0008270">
    <property type="term" value="F:zinc ion binding"/>
    <property type="evidence" value="ECO:0007669"/>
    <property type="project" value="InterPro"/>
</dbReference>
<dbReference type="CDD" id="cd09603">
    <property type="entry name" value="M1_APN_like"/>
    <property type="match status" value="1"/>
</dbReference>
<evidence type="ECO:0000256" key="4">
    <source>
        <dbReference type="ARBA" id="ARBA00012564"/>
    </source>
</evidence>
<dbReference type="SUPFAM" id="SSF55486">
    <property type="entry name" value="Metalloproteases ('zincins'), catalytic domain"/>
    <property type="match status" value="1"/>
</dbReference>
<keyword evidence="7" id="KW-0645">Protease</keyword>
<evidence type="ECO:0000256" key="8">
    <source>
        <dbReference type="ARBA" id="ARBA00022723"/>
    </source>
</evidence>
<dbReference type="Gene3D" id="2.60.40.1730">
    <property type="entry name" value="tricorn interacting facor f3 domain"/>
    <property type="match status" value="1"/>
</dbReference>
<keyword evidence="15" id="KW-1185">Reference proteome</keyword>
<comment type="catalytic activity">
    <reaction evidence="1">
        <text>Release of an N-terminal amino acid, Xaa-|-Yaa- from a peptide, amide or arylamide. Xaa is preferably Ala, but may be most amino acids including Pro (slow action). When a terminal hydrophobic residue is followed by a prolyl residue, the two may be released as an intact Xaa-Pro dipeptide.</text>
        <dbReference type="EC" id="3.4.11.2"/>
    </reaction>
</comment>
<gene>
    <name evidence="14" type="ORF">GCM10011511_46210</name>
</gene>
<dbReference type="GO" id="GO:0005615">
    <property type="term" value="C:extracellular space"/>
    <property type="evidence" value="ECO:0007669"/>
    <property type="project" value="TreeGrafter"/>
</dbReference>
<evidence type="ECO:0000256" key="5">
    <source>
        <dbReference type="ARBA" id="ARBA00015611"/>
    </source>
</evidence>